<dbReference type="Pfam" id="PF05189">
    <property type="entry name" value="RTC_insert"/>
    <property type="match status" value="1"/>
</dbReference>
<feature type="active site" description="Tele-AMP-histidine intermediate" evidence="6">
    <location>
        <position position="343"/>
    </location>
</feature>
<dbReference type="InterPro" id="IPR013792">
    <property type="entry name" value="RNA3'P_cycl/enolpyr_Trfase_a/b"/>
</dbReference>
<dbReference type="GO" id="GO:0003963">
    <property type="term" value="F:RNA-3'-phosphate cyclase activity"/>
    <property type="evidence" value="ECO:0007669"/>
    <property type="project" value="UniProtKB-EC"/>
</dbReference>
<evidence type="ECO:0000256" key="3">
    <source>
        <dbReference type="ARBA" id="ARBA00022598"/>
    </source>
</evidence>
<dbReference type="Gene3D" id="3.65.10.20">
    <property type="entry name" value="RNA 3'-terminal phosphate cyclase domain"/>
    <property type="match status" value="1"/>
</dbReference>
<protein>
    <recommendedName>
        <fullName evidence="2">RNA 3'-terminal-phosphate cyclase (ATP)</fullName>
        <ecNumber evidence="2">6.5.1.4</ecNumber>
    </recommendedName>
</protein>
<organism evidence="10 11">
    <name type="scientific">Riccia fluitans</name>
    <dbReference type="NCBI Taxonomy" id="41844"/>
    <lineage>
        <taxon>Eukaryota</taxon>
        <taxon>Viridiplantae</taxon>
        <taxon>Streptophyta</taxon>
        <taxon>Embryophyta</taxon>
        <taxon>Marchantiophyta</taxon>
        <taxon>Marchantiopsida</taxon>
        <taxon>Marchantiidae</taxon>
        <taxon>Marchantiales</taxon>
        <taxon>Ricciaceae</taxon>
        <taxon>Riccia</taxon>
    </lineage>
</organism>
<sequence>MDQDEIVTLDGGKLEGGGQILRNCVSYSALLRKPVRIITIRAQRRPPGLRAQHLKGIELVQKLCGASVDGGVVTSETLTFLPGPLQSSVEEICADTQTAGSITLLIQTALPVLLFLPTTSDTITAGAGKTTSVLLKGGTNATCAPQVDYFLHVFLPIAERMFGNHRVSATVLRRGYYPKGGGEVRLEVSPLQSGEKIRAIDLTERGEVTRIRGYIYVGGVLPKSMAWEMQRIVLRELKLANISKENFLKLEQDLSVCKENIASGGGSGVVLWAETDTGCILAGSAIGERGKTPVSVSVEACSELLQNLETGACVDEYLQDQLIILMALAEGKSRVLTGPISLHTQTAIWVAKEMTGVDFSVEKVDDTKFLIHCEGIGYNV</sequence>
<name>A0ABD1ZG53_9MARC</name>
<dbReference type="SUPFAM" id="SSF52913">
    <property type="entry name" value="RNA 3'-terminal phosphate cyclase, RPTC, insert domain"/>
    <property type="match status" value="1"/>
</dbReference>
<gene>
    <name evidence="10" type="ORF">R1flu_018551</name>
</gene>
<feature type="domain" description="RNA 3'-terminal phosphate cyclase" evidence="8">
    <location>
        <begin position="14"/>
        <end position="361"/>
    </location>
</feature>
<evidence type="ECO:0000256" key="6">
    <source>
        <dbReference type="PIRSR" id="PIRSR005378-1"/>
    </source>
</evidence>
<reference evidence="10 11" key="1">
    <citation type="submission" date="2024-09" db="EMBL/GenBank/DDBJ databases">
        <title>Chromosome-scale assembly of Riccia fluitans.</title>
        <authorList>
            <person name="Paukszto L."/>
            <person name="Sawicki J."/>
            <person name="Karawczyk K."/>
            <person name="Piernik-Szablinska J."/>
            <person name="Szczecinska M."/>
            <person name="Mazdziarz M."/>
        </authorList>
    </citation>
    <scope>NUCLEOTIDE SEQUENCE [LARGE SCALE GENOMIC DNA]</scope>
    <source>
        <strain evidence="10">Rf_01</strain>
        <tissue evidence="10">Aerial parts of the thallus</tissue>
    </source>
</reference>
<dbReference type="InterPro" id="IPR037136">
    <property type="entry name" value="RNA3'_phos_cyclase_dom_sf"/>
</dbReference>
<accession>A0ABD1ZG53</accession>
<dbReference type="Proteomes" id="UP001605036">
    <property type="component" value="Unassembled WGS sequence"/>
</dbReference>
<dbReference type="PANTHER" id="PTHR11096:SF0">
    <property type="entry name" value="RNA 3'-TERMINAL PHOSPHATE CYCLASE"/>
    <property type="match status" value="1"/>
</dbReference>
<feature type="binding site" evidence="7">
    <location>
        <begin position="317"/>
        <end position="321"/>
    </location>
    <ligand>
        <name>ATP</name>
        <dbReference type="ChEBI" id="CHEBI:30616"/>
    </ligand>
</feature>
<keyword evidence="4 7" id="KW-0547">Nucleotide-binding</keyword>
<feature type="domain" description="RNA 3'-terminal phosphate cyclase insert" evidence="9">
    <location>
        <begin position="203"/>
        <end position="309"/>
    </location>
</feature>
<evidence type="ECO:0000256" key="2">
    <source>
        <dbReference type="ARBA" id="ARBA00012725"/>
    </source>
</evidence>
<dbReference type="InterPro" id="IPR013791">
    <property type="entry name" value="RNA3'-term_phos_cycl_insert"/>
</dbReference>
<dbReference type="Pfam" id="PF01137">
    <property type="entry name" value="RTC"/>
    <property type="match status" value="1"/>
</dbReference>
<dbReference type="NCBIfam" id="TIGR03399">
    <property type="entry name" value="RNA_3prim_cycl"/>
    <property type="match status" value="1"/>
</dbReference>
<evidence type="ECO:0000256" key="7">
    <source>
        <dbReference type="PIRSR" id="PIRSR005378-2"/>
    </source>
</evidence>
<dbReference type="InterPro" id="IPR000228">
    <property type="entry name" value="RNA3'_term_phos_cyc"/>
</dbReference>
<keyword evidence="7" id="KW-0067">ATP-binding</keyword>
<proteinExistence type="inferred from homology"/>
<evidence type="ECO:0000313" key="10">
    <source>
        <dbReference type="EMBL" id="KAL2650423.1"/>
    </source>
</evidence>
<dbReference type="EMBL" id="JBHFFA010000001">
    <property type="protein sequence ID" value="KAL2650423.1"/>
    <property type="molecule type" value="Genomic_DNA"/>
</dbReference>
<dbReference type="AlphaFoldDB" id="A0ABD1ZG53"/>
<dbReference type="Gene3D" id="3.30.360.20">
    <property type="entry name" value="RNA 3'-terminal phosphate cyclase, insert domain"/>
    <property type="match status" value="1"/>
</dbReference>
<keyword evidence="3" id="KW-0436">Ligase</keyword>
<evidence type="ECO:0000313" key="11">
    <source>
        <dbReference type="Proteomes" id="UP001605036"/>
    </source>
</evidence>
<dbReference type="InterPro" id="IPR017770">
    <property type="entry name" value="RNA3'_term_phos_cyc_type_1"/>
</dbReference>
<dbReference type="EC" id="6.5.1.4" evidence="2"/>
<dbReference type="InterPro" id="IPR020719">
    <property type="entry name" value="RNA3'_term_phos_cycl-like_CS"/>
</dbReference>
<feature type="binding site" evidence="7">
    <location>
        <position position="107"/>
    </location>
    <ligand>
        <name>ATP</name>
        <dbReference type="ChEBI" id="CHEBI:30616"/>
    </ligand>
</feature>
<dbReference type="InterPro" id="IPR036553">
    <property type="entry name" value="RPTC_insert"/>
</dbReference>
<dbReference type="PROSITE" id="PS01287">
    <property type="entry name" value="RTC"/>
    <property type="match status" value="1"/>
</dbReference>
<evidence type="ECO:0000256" key="4">
    <source>
        <dbReference type="ARBA" id="ARBA00022741"/>
    </source>
</evidence>
<dbReference type="PIRSF" id="PIRSF005378">
    <property type="entry name" value="RNA3'_term_phos_cycl_euk"/>
    <property type="match status" value="1"/>
</dbReference>
<comment type="similarity">
    <text evidence="1">Belongs to the RNA 3'-terminal cyclase family. Type 1 subfamily.</text>
</comment>
<dbReference type="GO" id="GO:0000166">
    <property type="term" value="F:nucleotide binding"/>
    <property type="evidence" value="ECO:0007669"/>
    <property type="project" value="UniProtKB-KW"/>
</dbReference>
<comment type="catalytic activity">
    <reaction evidence="5">
        <text>a 3'-end 3'-phospho-ribonucleotide-RNA + ATP = a 3'-end 2',3'-cyclophospho-ribonucleotide-RNA + AMP + diphosphate</text>
        <dbReference type="Rhea" id="RHEA:23976"/>
        <dbReference type="Rhea" id="RHEA-COMP:10463"/>
        <dbReference type="Rhea" id="RHEA-COMP:10464"/>
        <dbReference type="ChEBI" id="CHEBI:30616"/>
        <dbReference type="ChEBI" id="CHEBI:33019"/>
        <dbReference type="ChEBI" id="CHEBI:83062"/>
        <dbReference type="ChEBI" id="CHEBI:83064"/>
        <dbReference type="ChEBI" id="CHEBI:456215"/>
        <dbReference type="EC" id="6.5.1.4"/>
    </reaction>
</comment>
<dbReference type="InterPro" id="IPR023797">
    <property type="entry name" value="RNA3'_phos_cyclase_dom"/>
</dbReference>
<dbReference type="SUPFAM" id="SSF55205">
    <property type="entry name" value="EPT/RTPC-like"/>
    <property type="match status" value="2"/>
</dbReference>
<evidence type="ECO:0000256" key="1">
    <source>
        <dbReference type="ARBA" id="ARBA00009206"/>
    </source>
</evidence>
<evidence type="ECO:0000259" key="8">
    <source>
        <dbReference type="Pfam" id="PF01137"/>
    </source>
</evidence>
<comment type="caution">
    <text evidence="10">The sequence shown here is derived from an EMBL/GenBank/DDBJ whole genome shotgun (WGS) entry which is preliminary data.</text>
</comment>
<evidence type="ECO:0000256" key="5">
    <source>
        <dbReference type="ARBA" id="ARBA00024481"/>
    </source>
</evidence>
<dbReference type="PANTHER" id="PTHR11096">
    <property type="entry name" value="RNA 3' TERMINAL PHOSPHATE CYCLASE"/>
    <property type="match status" value="1"/>
</dbReference>
<keyword evidence="11" id="KW-1185">Reference proteome</keyword>
<evidence type="ECO:0000259" key="9">
    <source>
        <dbReference type="Pfam" id="PF05189"/>
    </source>
</evidence>